<proteinExistence type="inferred from homology"/>
<keyword evidence="4" id="KW-0472">Membrane</keyword>
<gene>
    <name evidence="8" type="ORF">GCM10022218_41290</name>
</gene>
<evidence type="ECO:0000313" key="9">
    <source>
        <dbReference type="Proteomes" id="UP001500167"/>
    </source>
</evidence>
<dbReference type="InterPro" id="IPR033985">
    <property type="entry name" value="SusD-like_N"/>
</dbReference>
<evidence type="ECO:0000256" key="2">
    <source>
        <dbReference type="ARBA" id="ARBA00006275"/>
    </source>
</evidence>
<dbReference type="InterPro" id="IPR011990">
    <property type="entry name" value="TPR-like_helical_dom_sf"/>
</dbReference>
<dbReference type="Gene3D" id="1.25.40.390">
    <property type="match status" value="1"/>
</dbReference>
<comment type="caution">
    <text evidence="8">The sequence shown here is derived from an EMBL/GenBank/DDBJ whole genome shotgun (WGS) entry which is preliminary data.</text>
</comment>
<keyword evidence="9" id="KW-1185">Reference proteome</keyword>
<comment type="subcellular location">
    <subcellularLocation>
        <location evidence="1">Cell outer membrane</location>
    </subcellularLocation>
</comment>
<feature type="domain" description="SusD-like N-terminal" evidence="7">
    <location>
        <begin position="112"/>
        <end position="244"/>
    </location>
</feature>
<name>A0ABP8AFG2_9SPHI</name>
<dbReference type="SUPFAM" id="SSF48452">
    <property type="entry name" value="TPR-like"/>
    <property type="match status" value="1"/>
</dbReference>
<dbReference type="InterPro" id="IPR012944">
    <property type="entry name" value="SusD_RagB_dom"/>
</dbReference>
<dbReference type="Proteomes" id="UP001500167">
    <property type="component" value="Unassembled WGS sequence"/>
</dbReference>
<reference evidence="9" key="1">
    <citation type="journal article" date="2019" name="Int. J. Syst. Evol. Microbiol.">
        <title>The Global Catalogue of Microorganisms (GCM) 10K type strain sequencing project: providing services to taxonomists for standard genome sequencing and annotation.</title>
        <authorList>
            <consortium name="The Broad Institute Genomics Platform"/>
            <consortium name="The Broad Institute Genome Sequencing Center for Infectious Disease"/>
            <person name="Wu L."/>
            <person name="Ma J."/>
        </authorList>
    </citation>
    <scope>NUCLEOTIDE SEQUENCE [LARGE SCALE GENOMIC DNA]</scope>
    <source>
        <strain evidence="9">JCM 16722</strain>
    </source>
</reference>
<comment type="similarity">
    <text evidence="2">Belongs to the SusD family.</text>
</comment>
<sequence length="549" mass="62442">MFNFKHLYIMKKRNTTLYAFLAGISLIFIGCSKNFLNEDTSSFQSPDNTYINTKGFETGLNGLYSYARMEFWTWNGSIFSQGATPQEALQVGTDIVAIKTTGTDATLAPFSNYSLNPASSYVRNYWKYAYGFIGNTNIILEALTKNTIQWTDKENDPKRVEATARFFRAYSYRYLVNLYGDVPWVDKVSATPRRDFTRAPKAEILAHMIDDLKYAGDNLPDNPGTVQEGKLTKWAALHYLAEAYIEAGKPDLAAEAANKVIQSGYFKLNDQRFGAEKDKAGDYFHDMFIENNQNRSSGNQETIWAIQLEYNTQGGGDNYTDWSKRAWVPFYSQQKGFVLADSLGGRGLGHVRPYQWWLDSYEKQDVRNSPYNIKRDWYYNDPSVLELYGKKIELTDAIIASGNVFPTITKFFYGKTAANPAFEGNMKDRVKIRLAETYLLLAEAYMRANKPDLAKDAINAVRARAKASPINTSAINEDFILDERARELMGEEMRRMTLSRFGADVFLRRVQALNPQSKDVVKKEFILWPIPQEVIDSNTGAAFPQNAGY</sequence>
<evidence type="ECO:0000256" key="4">
    <source>
        <dbReference type="ARBA" id="ARBA00023136"/>
    </source>
</evidence>
<accession>A0ABP8AFG2</accession>
<feature type="domain" description="RagB/SusD" evidence="6">
    <location>
        <begin position="300"/>
        <end position="549"/>
    </location>
</feature>
<evidence type="ECO:0000259" key="6">
    <source>
        <dbReference type="Pfam" id="PF07980"/>
    </source>
</evidence>
<protein>
    <submittedName>
        <fullName evidence="8">RagB/SusD family nutrient uptake outer membrane protein</fullName>
    </submittedName>
</protein>
<keyword evidence="3" id="KW-0732">Signal</keyword>
<dbReference type="EMBL" id="BAAAZK010000008">
    <property type="protein sequence ID" value="GAA4183102.1"/>
    <property type="molecule type" value="Genomic_DNA"/>
</dbReference>
<evidence type="ECO:0000256" key="5">
    <source>
        <dbReference type="ARBA" id="ARBA00023237"/>
    </source>
</evidence>
<organism evidence="8 9">
    <name type="scientific">Sphingobacterium ginsenosidimutans</name>
    <dbReference type="NCBI Taxonomy" id="687845"/>
    <lineage>
        <taxon>Bacteria</taxon>
        <taxon>Pseudomonadati</taxon>
        <taxon>Bacteroidota</taxon>
        <taxon>Sphingobacteriia</taxon>
        <taxon>Sphingobacteriales</taxon>
        <taxon>Sphingobacteriaceae</taxon>
        <taxon>Sphingobacterium</taxon>
    </lineage>
</organism>
<dbReference type="Pfam" id="PF07980">
    <property type="entry name" value="SusD_RagB"/>
    <property type="match status" value="1"/>
</dbReference>
<evidence type="ECO:0000259" key="7">
    <source>
        <dbReference type="Pfam" id="PF14322"/>
    </source>
</evidence>
<keyword evidence="5" id="KW-0998">Cell outer membrane</keyword>
<evidence type="ECO:0000313" key="8">
    <source>
        <dbReference type="EMBL" id="GAA4183102.1"/>
    </source>
</evidence>
<dbReference type="PROSITE" id="PS51257">
    <property type="entry name" value="PROKAR_LIPOPROTEIN"/>
    <property type="match status" value="1"/>
</dbReference>
<evidence type="ECO:0000256" key="1">
    <source>
        <dbReference type="ARBA" id="ARBA00004442"/>
    </source>
</evidence>
<evidence type="ECO:0000256" key="3">
    <source>
        <dbReference type="ARBA" id="ARBA00022729"/>
    </source>
</evidence>
<dbReference type="Pfam" id="PF14322">
    <property type="entry name" value="SusD-like_3"/>
    <property type="match status" value="1"/>
</dbReference>